<proteinExistence type="predicted"/>
<evidence type="ECO:0000256" key="1">
    <source>
        <dbReference type="SAM" id="SignalP"/>
    </source>
</evidence>
<dbReference type="AlphaFoldDB" id="A0A6J2XQF2"/>
<organism evidence="2 3">
    <name type="scientific">Sitophilus oryzae</name>
    <name type="common">Rice weevil</name>
    <name type="synonym">Curculio oryzae</name>
    <dbReference type="NCBI Taxonomy" id="7048"/>
    <lineage>
        <taxon>Eukaryota</taxon>
        <taxon>Metazoa</taxon>
        <taxon>Ecdysozoa</taxon>
        <taxon>Arthropoda</taxon>
        <taxon>Hexapoda</taxon>
        <taxon>Insecta</taxon>
        <taxon>Pterygota</taxon>
        <taxon>Neoptera</taxon>
        <taxon>Endopterygota</taxon>
        <taxon>Coleoptera</taxon>
        <taxon>Polyphaga</taxon>
        <taxon>Cucujiformia</taxon>
        <taxon>Curculionidae</taxon>
        <taxon>Dryophthorinae</taxon>
        <taxon>Sitophilus</taxon>
    </lineage>
</organism>
<feature type="signal peptide" evidence="1">
    <location>
        <begin position="1"/>
        <end position="22"/>
    </location>
</feature>
<dbReference type="KEGG" id="soy:115880598"/>
<evidence type="ECO:0000313" key="3">
    <source>
        <dbReference type="RefSeq" id="XP_030753733.1"/>
    </source>
</evidence>
<dbReference type="Proteomes" id="UP000504635">
    <property type="component" value="Unplaced"/>
</dbReference>
<gene>
    <name evidence="3" type="primary">LOC115880598</name>
</gene>
<accession>A0A6J2XQF2</accession>
<protein>
    <submittedName>
        <fullName evidence="3">Uncharacterized protein LOC115880598</fullName>
    </submittedName>
</protein>
<dbReference type="GeneID" id="115880598"/>
<reference evidence="3" key="1">
    <citation type="submission" date="2025-08" db="UniProtKB">
        <authorList>
            <consortium name="RefSeq"/>
        </authorList>
    </citation>
    <scope>IDENTIFICATION</scope>
    <source>
        <tissue evidence="3">Gonads</tissue>
    </source>
</reference>
<keyword evidence="2" id="KW-1185">Reference proteome</keyword>
<name>A0A6J2XQF2_SITOR</name>
<dbReference type="InParanoid" id="A0A6J2XQF2"/>
<evidence type="ECO:0000313" key="2">
    <source>
        <dbReference type="Proteomes" id="UP000504635"/>
    </source>
</evidence>
<dbReference type="RefSeq" id="XP_030753733.1">
    <property type="nucleotide sequence ID" value="XM_030897873.1"/>
</dbReference>
<sequence>MKYQKLVGIVLVFAVSLGYSQAEKEIKLEIEQKIADGVTAECTAQNVTAVNATKDASDFQLRGIYTSYGDLNLGYVGRYDQLLFNRIYYANYGELVLRVYSPYYRLSAIRIHNYHYGGYSPSVSILDGAVGYQHVMISMRSMSYSYNTPFQYSIQLYGF</sequence>
<keyword evidence="1" id="KW-0732">Signal</keyword>
<feature type="chain" id="PRO_5026973066" evidence="1">
    <location>
        <begin position="23"/>
        <end position="159"/>
    </location>
</feature>